<organism evidence="3 4">
    <name type="scientific">Desulfacinum infernum DSM 9756</name>
    <dbReference type="NCBI Taxonomy" id="1121391"/>
    <lineage>
        <taxon>Bacteria</taxon>
        <taxon>Pseudomonadati</taxon>
        <taxon>Thermodesulfobacteriota</taxon>
        <taxon>Syntrophobacteria</taxon>
        <taxon>Syntrophobacterales</taxon>
        <taxon>Syntrophobacteraceae</taxon>
        <taxon>Desulfacinum</taxon>
    </lineage>
</organism>
<reference evidence="4" key="1">
    <citation type="submission" date="2016-11" db="EMBL/GenBank/DDBJ databases">
        <authorList>
            <person name="Varghese N."/>
            <person name="Submissions S."/>
        </authorList>
    </citation>
    <scope>NUCLEOTIDE SEQUENCE [LARGE SCALE GENOMIC DNA]</scope>
    <source>
        <strain evidence="4">DSM 9756</strain>
    </source>
</reference>
<dbReference type="EMBL" id="FQVB01000003">
    <property type="protein sequence ID" value="SHE28817.1"/>
    <property type="molecule type" value="Genomic_DNA"/>
</dbReference>
<keyword evidence="1" id="KW-0863">Zinc-finger</keyword>
<keyword evidence="1" id="KW-0862">Zinc</keyword>
<dbReference type="RefSeq" id="WP_073035776.1">
    <property type="nucleotide sequence ID" value="NZ_FQVB01000003.1"/>
</dbReference>
<accession>A0A1M4S9U3</accession>
<dbReference type="STRING" id="1121391.SAMN02745206_00026"/>
<keyword evidence="4" id="KW-1185">Reference proteome</keyword>
<dbReference type="InterPro" id="IPR007527">
    <property type="entry name" value="Znf_SWIM"/>
</dbReference>
<evidence type="ECO:0000313" key="3">
    <source>
        <dbReference type="EMBL" id="SHE28817.1"/>
    </source>
</evidence>
<gene>
    <name evidence="3" type="ORF">SAMN02745206_00026</name>
</gene>
<evidence type="ECO:0000256" key="1">
    <source>
        <dbReference type="PROSITE-ProRule" id="PRU00325"/>
    </source>
</evidence>
<name>A0A1M4S9U3_9BACT</name>
<sequence length="122" mass="13838">MESIKSAFRHLTLEDLREWAGSKIFDRGKGYIKRVSQPSRTDNGHLVAWVKGTDQYATWVRYEEGGNFEHGCTCPYNDWGPCKHTVAVVLAAADRLKEGSDLRRLMEVLADLEGRSKTPLLK</sequence>
<proteinExistence type="predicted"/>
<dbReference type="Proteomes" id="UP000184076">
    <property type="component" value="Unassembled WGS sequence"/>
</dbReference>
<evidence type="ECO:0000313" key="4">
    <source>
        <dbReference type="Proteomes" id="UP000184076"/>
    </source>
</evidence>
<dbReference type="OrthoDB" id="258947at2"/>
<evidence type="ECO:0000259" key="2">
    <source>
        <dbReference type="PROSITE" id="PS50966"/>
    </source>
</evidence>
<dbReference type="GO" id="GO:0008270">
    <property type="term" value="F:zinc ion binding"/>
    <property type="evidence" value="ECO:0007669"/>
    <property type="project" value="UniProtKB-KW"/>
</dbReference>
<protein>
    <recommendedName>
        <fullName evidence="2">SWIM-type domain-containing protein</fullName>
    </recommendedName>
</protein>
<dbReference type="Pfam" id="PF04434">
    <property type="entry name" value="SWIM"/>
    <property type="match status" value="1"/>
</dbReference>
<feature type="domain" description="SWIM-type" evidence="2">
    <location>
        <begin position="56"/>
        <end position="93"/>
    </location>
</feature>
<keyword evidence="1" id="KW-0479">Metal-binding</keyword>
<dbReference type="PROSITE" id="PS50966">
    <property type="entry name" value="ZF_SWIM"/>
    <property type="match status" value="1"/>
</dbReference>
<dbReference type="AlphaFoldDB" id="A0A1M4S9U3"/>